<dbReference type="STRING" id="1121326.CLMAG_07380"/>
<gene>
    <name evidence="1" type="ORF">CLMAG_07380</name>
</gene>
<dbReference type="Proteomes" id="UP000076603">
    <property type="component" value="Unassembled WGS sequence"/>
</dbReference>
<name>A0A162UA43_9CLOT</name>
<keyword evidence="2" id="KW-1185">Reference proteome</keyword>
<organism evidence="1 2">
    <name type="scientific">Clostridium magnum DSM 2767</name>
    <dbReference type="NCBI Taxonomy" id="1121326"/>
    <lineage>
        <taxon>Bacteria</taxon>
        <taxon>Bacillati</taxon>
        <taxon>Bacillota</taxon>
        <taxon>Clostridia</taxon>
        <taxon>Eubacteriales</taxon>
        <taxon>Clostridiaceae</taxon>
        <taxon>Clostridium</taxon>
    </lineage>
</organism>
<reference evidence="1 2" key="1">
    <citation type="submission" date="2016-04" db="EMBL/GenBank/DDBJ databases">
        <title>Genome sequence of Clostridium magnum DSM 2767.</title>
        <authorList>
            <person name="Poehlein A."/>
            <person name="Uhlig R."/>
            <person name="Fischer R."/>
            <person name="Bahl H."/>
            <person name="Daniel R."/>
        </authorList>
    </citation>
    <scope>NUCLEOTIDE SEQUENCE [LARGE SCALE GENOMIC DNA]</scope>
    <source>
        <strain evidence="1 2">DSM 2767</strain>
    </source>
</reference>
<comment type="caution">
    <text evidence="1">The sequence shown here is derived from an EMBL/GenBank/DDBJ whole genome shotgun (WGS) entry which is preliminary data.</text>
</comment>
<dbReference type="InterPro" id="IPR029044">
    <property type="entry name" value="Nucleotide-diphossugar_trans"/>
</dbReference>
<proteinExistence type="predicted"/>
<dbReference type="AlphaFoldDB" id="A0A162UA43"/>
<dbReference type="Gene3D" id="3.90.550.10">
    <property type="entry name" value="Spore Coat Polysaccharide Biosynthesis Protein SpsA, Chain A"/>
    <property type="match status" value="1"/>
</dbReference>
<dbReference type="EMBL" id="LWAE01000001">
    <property type="protein sequence ID" value="KZL93687.1"/>
    <property type="molecule type" value="Genomic_DNA"/>
</dbReference>
<evidence type="ECO:0000313" key="1">
    <source>
        <dbReference type="EMBL" id="KZL93687.1"/>
    </source>
</evidence>
<sequence length="95" mass="11022">MILKSLNFIGEPTTVLFRKKDINIDQLGVFMSRKYQCNSDMATWATLLLKGKFVYIAEILSSFRIHEGQASLRSKIHQMGLRELKYLLEDGKKRV</sequence>
<dbReference type="RefSeq" id="WP_066618023.1">
    <property type="nucleotide sequence ID" value="NZ_FQXL01000012.1"/>
</dbReference>
<protein>
    <submittedName>
        <fullName evidence="1">Uncharacterized protein</fullName>
    </submittedName>
</protein>
<evidence type="ECO:0000313" key="2">
    <source>
        <dbReference type="Proteomes" id="UP000076603"/>
    </source>
</evidence>
<dbReference type="OrthoDB" id="176403at2"/>
<dbReference type="PATRIC" id="fig|1121326.3.peg.695"/>
<accession>A0A162UA43</accession>